<dbReference type="RefSeq" id="WP_093097180.1">
    <property type="nucleotide sequence ID" value="NZ_FNGK01000001.1"/>
</dbReference>
<evidence type="ECO:0000313" key="2">
    <source>
        <dbReference type="Proteomes" id="UP000215355"/>
    </source>
</evidence>
<dbReference type="EMBL" id="LT906468">
    <property type="protein sequence ID" value="SNV51484.1"/>
    <property type="molecule type" value="Genomic_DNA"/>
</dbReference>
<reference evidence="1 2" key="1">
    <citation type="submission" date="2017-06" db="EMBL/GenBank/DDBJ databases">
        <authorList>
            <consortium name="Pathogen Informatics"/>
        </authorList>
    </citation>
    <scope>NUCLEOTIDE SEQUENCE [LARGE SCALE GENOMIC DNA]</scope>
    <source>
        <strain evidence="1 2">NCTC12149</strain>
    </source>
</reference>
<accession>A0AAJ5C0T1</accession>
<protein>
    <submittedName>
        <fullName evidence="1">Uncharacterized protein</fullName>
    </submittedName>
</protein>
<evidence type="ECO:0000313" key="1">
    <source>
        <dbReference type="EMBL" id="SNV51484.1"/>
    </source>
</evidence>
<proteinExistence type="predicted"/>
<dbReference type="AlphaFoldDB" id="A0AAJ5C0T1"/>
<sequence>MQLYNSKIELDSLEPSELQIYQDLDMEPYGIDIATKVCKKLMQNPGEDNGLYFSHRDYCGLGLYYINLQFILGVVNDGYGPAPLLASCDSETDFVDWLSQESDQTMSLYGSHFNNQTITKSRLEWYLEDNYSPTWNMYCLYMNDRRGQERSS</sequence>
<dbReference type="KEGG" id="smiz:4412673_02413"/>
<gene>
    <name evidence="1" type="ORF">SAMEA4412673_02413</name>
</gene>
<name>A0AAJ5C0T1_9SPHI</name>
<dbReference type="Proteomes" id="UP000215355">
    <property type="component" value="Chromosome 1"/>
</dbReference>
<organism evidence="1 2">
    <name type="scientific">Sphingobacterium mizutaii</name>
    <dbReference type="NCBI Taxonomy" id="1010"/>
    <lineage>
        <taxon>Bacteria</taxon>
        <taxon>Pseudomonadati</taxon>
        <taxon>Bacteroidota</taxon>
        <taxon>Sphingobacteriia</taxon>
        <taxon>Sphingobacteriales</taxon>
        <taxon>Sphingobacteriaceae</taxon>
        <taxon>Sphingobacterium</taxon>
    </lineage>
</organism>